<evidence type="ECO:0000259" key="1">
    <source>
        <dbReference type="Pfam" id="PF13173"/>
    </source>
</evidence>
<evidence type="ECO:0000313" key="4">
    <source>
        <dbReference type="Proteomes" id="UP000231252"/>
    </source>
</evidence>
<feature type="domain" description="AAA" evidence="1">
    <location>
        <begin position="36"/>
        <end position="167"/>
    </location>
</feature>
<feature type="domain" description="DUF4143" evidence="2">
    <location>
        <begin position="226"/>
        <end position="372"/>
    </location>
</feature>
<accession>A0A2H0XBD5</accession>
<dbReference type="Gene3D" id="3.40.50.300">
    <property type="entry name" value="P-loop containing nucleotide triphosphate hydrolases"/>
    <property type="match status" value="1"/>
</dbReference>
<dbReference type="InterPro" id="IPR027417">
    <property type="entry name" value="P-loop_NTPase"/>
</dbReference>
<evidence type="ECO:0000259" key="2">
    <source>
        <dbReference type="Pfam" id="PF13635"/>
    </source>
</evidence>
<dbReference type="InterPro" id="IPR025420">
    <property type="entry name" value="DUF4143"/>
</dbReference>
<reference evidence="4" key="1">
    <citation type="submission" date="2017-09" db="EMBL/GenBank/DDBJ databases">
        <title>Depth-based differentiation of microbial function through sediment-hosted aquifers and enrichment of novel symbionts in the deep terrestrial subsurface.</title>
        <authorList>
            <person name="Probst A.J."/>
            <person name="Ladd B."/>
            <person name="Jarett J.K."/>
            <person name="Geller-Mcgrath D.E."/>
            <person name="Sieber C.M.K."/>
            <person name="Emerson J.B."/>
            <person name="Anantharaman K."/>
            <person name="Thomas B.C."/>
            <person name="Malmstrom R."/>
            <person name="Stieglmeier M."/>
            <person name="Klingl A."/>
            <person name="Woyke T."/>
            <person name="Ryan C.M."/>
            <person name="Banfield J.F."/>
        </authorList>
    </citation>
    <scope>NUCLEOTIDE SEQUENCE [LARGE SCALE GENOMIC DNA]</scope>
</reference>
<dbReference type="InterPro" id="IPR041682">
    <property type="entry name" value="AAA_14"/>
</dbReference>
<evidence type="ECO:0000313" key="3">
    <source>
        <dbReference type="EMBL" id="PIS22257.1"/>
    </source>
</evidence>
<gene>
    <name evidence="3" type="ORF">COT50_02965</name>
</gene>
<dbReference type="PANTHER" id="PTHR33295">
    <property type="entry name" value="ATPASE"/>
    <property type="match status" value="1"/>
</dbReference>
<dbReference type="Proteomes" id="UP000231252">
    <property type="component" value="Unassembled WGS sequence"/>
</dbReference>
<name>A0A2H0XBD5_UNCKA</name>
<protein>
    <submittedName>
        <fullName evidence="3">AAA family ATPase</fullName>
    </submittedName>
</protein>
<dbReference type="AlphaFoldDB" id="A0A2H0XBD5"/>
<proteinExistence type="predicted"/>
<dbReference type="Pfam" id="PF13635">
    <property type="entry name" value="DUF4143"/>
    <property type="match status" value="1"/>
</dbReference>
<comment type="caution">
    <text evidence="3">The sequence shown here is derived from an EMBL/GenBank/DDBJ whole genome shotgun (WGS) entry which is preliminary data.</text>
</comment>
<dbReference type="SUPFAM" id="SSF52540">
    <property type="entry name" value="P-loop containing nucleoside triphosphate hydrolases"/>
    <property type="match status" value="1"/>
</dbReference>
<dbReference type="PANTHER" id="PTHR33295:SF8">
    <property type="entry name" value="AAA+ ATPASE DOMAIN-CONTAINING PROTEIN"/>
    <property type="match status" value="1"/>
</dbReference>
<sequence>MNQLLKTLLYEWRDKKLPETLGRDSQLDVSPQTGSNTATVITGFRRVGKTYLVYEAIERLLETHSREEVIYLNFEDERVVNPTVEILTDLIPEIQATFGKKPKYLFLDELQLVPNWSKWVRRILDSESIQLYITGSSSKMSSSELPTELRGRALEVKVDPLSFKEFLRFKEAVVDNNKLLYVKEEAGRFSYLFNEYLVFGALPAVVLTAPEKKQELLQTYYQTVVQREIVERHGVENDMLLKTLLQLLLNSTSVTISKLHNTLKGMGIPVGKTTVDNYISYIESSYFMKELYFHSQNILNQLNYPRKVYFVDTGFLTALSTKFSKNMGRLLENKVFHKLAQMYETLYYYKDDRDNEIDFTVLEDGKVTALYQVCYDLTDEETQVRELRTFTKAGDTLNCSNFNLIVLEKPKLFTMPAGVKLITASEFFG</sequence>
<dbReference type="Pfam" id="PF13173">
    <property type="entry name" value="AAA_14"/>
    <property type="match status" value="1"/>
</dbReference>
<organism evidence="3 4">
    <name type="scientific">candidate division WWE3 bacterium CG08_land_8_20_14_0_20_41_10</name>
    <dbReference type="NCBI Taxonomy" id="1975085"/>
    <lineage>
        <taxon>Bacteria</taxon>
        <taxon>Katanobacteria</taxon>
    </lineage>
</organism>
<dbReference type="EMBL" id="PEYU01000065">
    <property type="protein sequence ID" value="PIS22257.1"/>
    <property type="molecule type" value="Genomic_DNA"/>
</dbReference>